<sequence>MTTRNLNKTWRDVVFEQYPADLESDSPFPISYLIFVPKWKKDNLLNIPDKIEIKVFKSAVLEFARQALLDSPNIDSPHHEMVSN</sequence>
<comment type="caution">
    <text evidence="1">The sequence shown here is derived from an EMBL/GenBank/DDBJ whole genome shotgun (WGS) entry which is preliminary data.</text>
</comment>
<evidence type="ECO:0000313" key="2">
    <source>
        <dbReference type="Proteomes" id="UP000622797"/>
    </source>
</evidence>
<reference evidence="1" key="1">
    <citation type="journal article" date="2020" name="BMC Genomics">
        <title>Correction to: Identification and distribution of gene clusters required for synthesis of sphingolipid metabolism inhibitors in diverse species of the filamentous fungus Fusarium.</title>
        <authorList>
            <person name="Kim H.S."/>
            <person name="Lohmar J.M."/>
            <person name="Busman M."/>
            <person name="Brown D.W."/>
            <person name="Naumann T.A."/>
            <person name="Divon H.H."/>
            <person name="Lysoe E."/>
            <person name="Uhlig S."/>
            <person name="Proctor R.H."/>
        </authorList>
    </citation>
    <scope>NUCLEOTIDE SEQUENCE</scope>
    <source>
        <strain evidence="1">NRRL 20472</strain>
    </source>
</reference>
<accession>A0A8H4X9A4</accession>
<dbReference type="EMBL" id="JABEXW010000309">
    <property type="protein sequence ID" value="KAF4966050.1"/>
    <property type="molecule type" value="Genomic_DNA"/>
</dbReference>
<keyword evidence="2" id="KW-1185">Reference proteome</keyword>
<evidence type="ECO:0000313" key="1">
    <source>
        <dbReference type="EMBL" id="KAF4966050.1"/>
    </source>
</evidence>
<reference evidence="1" key="2">
    <citation type="submission" date="2020-05" db="EMBL/GenBank/DDBJ databases">
        <authorList>
            <person name="Kim H.-S."/>
            <person name="Proctor R.H."/>
            <person name="Brown D.W."/>
        </authorList>
    </citation>
    <scope>NUCLEOTIDE SEQUENCE</scope>
    <source>
        <strain evidence="1">NRRL 20472</strain>
    </source>
</reference>
<gene>
    <name evidence="1" type="ORF">FSARC_6250</name>
</gene>
<organism evidence="1 2">
    <name type="scientific">Fusarium sarcochroum</name>
    <dbReference type="NCBI Taxonomy" id="1208366"/>
    <lineage>
        <taxon>Eukaryota</taxon>
        <taxon>Fungi</taxon>
        <taxon>Dikarya</taxon>
        <taxon>Ascomycota</taxon>
        <taxon>Pezizomycotina</taxon>
        <taxon>Sordariomycetes</taxon>
        <taxon>Hypocreomycetidae</taxon>
        <taxon>Hypocreales</taxon>
        <taxon>Nectriaceae</taxon>
        <taxon>Fusarium</taxon>
        <taxon>Fusarium lateritium species complex</taxon>
    </lineage>
</organism>
<dbReference type="OrthoDB" id="4467949at2759"/>
<proteinExistence type="predicted"/>
<dbReference type="AlphaFoldDB" id="A0A8H4X9A4"/>
<name>A0A8H4X9A4_9HYPO</name>
<protein>
    <submittedName>
        <fullName evidence="1">Uncharacterized protein</fullName>
    </submittedName>
</protein>
<dbReference type="Proteomes" id="UP000622797">
    <property type="component" value="Unassembled WGS sequence"/>
</dbReference>